<feature type="active site" description="Proton acceptor" evidence="2">
    <location>
        <position position="61"/>
    </location>
</feature>
<dbReference type="Proteomes" id="UP000449710">
    <property type="component" value="Unassembled WGS sequence"/>
</dbReference>
<dbReference type="InterPro" id="IPR018520">
    <property type="entry name" value="UPP_synth-like_CS"/>
</dbReference>
<name>A0AA43XIX4_9CLOT</name>
<keyword evidence="2" id="KW-0460">Magnesium</keyword>
<dbReference type="Gene3D" id="3.40.1180.10">
    <property type="entry name" value="Decaprenyl diphosphate synthase-like"/>
    <property type="match status" value="1"/>
</dbReference>
<dbReference type="Pfam" id="PF01255">
    <property type="entry name" value="Prenyltransf"/>
    <property type="match status" value="1"/>
</dbReference>
<reference evidence="3 4" key="1">
    <citation type="submission" date="2019-04" db="EMBL/GenBank/DDBJ databases">
        <title>Isachenkonia alkalipeptolytica gen. nov. sp. nov. a new anaerobic, alkiliphilic organothrophic bacterium capable to reduce synthesized ferrihydrite isolated from a soda lake.</title>
        <authorList>
            <person name="Toshchakov S.V."/>
            <person name="Zavarzina D.G."/>
            <person name="Zhilina T.N."/>
            <person name="Kostrikina N.A."/>
            <person name="Kublanov I.V."/>
        </authorList>
    </citation>
    <scope>NUCLEOTIDE SEQUENCE [LARGE SCALE GENOMIC DNA]</scope>
    <source>
        <strain evidence="3 4">Z-1701</strain>
    </source>
</reference>
<feature type="active site" evidence="2">
    <location>
        <position position="13"/>
    </location>
</feature>
<organism evidence="3 4">
    <name type="scientific">Isachenkonia alkalipeptolytica</name>
    <dbReference type="NCBI Taxonomy" id="2565777"/>
    <lineage>
        <taxon>Bacteria</taxon>
        <taxon>Bacillati</taxon>
        <taxon>Bacillota</taxon>
        <taxon>Clostridia</taxon>
        <taxon>Eubacteriales</taxon>
        <taxon>Clostridiaceae</taxon>
        <taxon>Isachenkonia</taxon>
    </lineage>
</organism>
<dbReference type="PANTHER" id="PTHR10291">
    <property type="entry name" value="DEHYDRODOLICHYL DIPHOSPHATE SYNTHASE FAMILY MEMBER"/>
    <property type="match status" value="1"/>
</dbReference>
<dbReference type="GO" id="GO:0000287">
    <property type="term" value="F:magnesium ion binding"/>
    <property type="evidence" value="ECO:0007669"/>
    <property type="project" value="UniProtKB-UniRule"/>
</dbReference>
<dbReference type="GO" id="GO:0016094">
    <property type="term" value="P:polyprenol biosynthetic process"/>
    <property type="evidence" value="ECO:0007669"/>
    <property type="project" value="TreeGrafter"/>
</dbReference>
<keyword evidence="1 2" id="KW-0808">Transferase</keyword>
<feature type="binding site" evidence="2">
    <location>
        <position position="62"/>
    </location>
    <ligand>
        <name>substrate</name>
    </ligand>
</feature>
<sequence>MKEMPKHIAIIMDGNGRWAEKQNKMRATGHRQGVEALRAVLEKADEIGIKHLTVYAFSTENWARPKAEIKALMLLLLEYIKSESKALHKKNVRITTIGNLQSFDEKIQKEIAKAKELTGNNTGLNFNIALNYGARDEIRRAVEEIVQQDRRGNREGLSVTEEEIEKHLDTGDMPDPDLLIRTSGEMRLSNYLLWQLAYTELVFTETLWPDFTGEDLKEAVKEYQNRDRRFGKI</sequence>
<feature type="binding site" evidence="2">
    <location>
        <position position="30"/>
    </location>
    <ligand>
        <name>substrate</name>
    </ligand>
</feature>
<dbReference type="AlphaFoldDB" id="A0AA43XIX4"/>
<feature type="binding site" evidence="2">
    <location>
        <position position="26"/>
    </location>
    <ligand>
        <name>substrate</name>
    </ligand>
</feature>
<feature type="binding site" evidence="2">
    <location>
        <begin position="187"/>
        <end position="189"/>
    </location>
    <ligand>
        <name>substrate</name>
    </ligand>
</feature>
<dbReference type="PROSITE" id="PS01066">
    <property type="entry name" value="UPP_SYNTHASE"/>
    <property type="match status" value="1"/>
</dbReference>
<comment type="caution">
    <text evidence="3">The sequence shown here is derived from an EMBL/GenBank/DDBJ whole genome shotgun (WGS) entry which is preliminary data.</text>
</comment>
<evidence type="ECO:0000313" key="4">
    <source>
        <dbReference type="Proteomes" id="UP000449710"/>
    </source>
</evidence>
<comment type="subunit">
    <text evidence="2">Homodimer.</text>
</comment>
<comment type="cofactor">
    <cofactor evidence="2">
        <name>Mg(2+)</name>
        <dbReference type="ChEBI" id="CHEBI:18420"/>
    </cofactor>
    <text evidence="2">Binds 2 magnesium ions per subunit.</text>
</comment>
<evidence type="ECO:0000313" key="3">
    <source>
        <dbReference type="EMBL" id="NBG87602.1"/>
    </source>
</evidence>
<dbReference type="SUPFAM" id="SSF64005">
    <property type="entry name" value="Undecaprenyl diphosphate synthase"/>
    <property type="match status" value="1"/>
</dbReference>
<feature type="binding site" evidence="2">
    <location>
        <position position="200"/>
    </location>
    <ligand>
        <name>Mg(2+)</name>
        <dbReference type="ChEBI" id="CHEBI:18420"/>
    </ligand>
</feature>
<keyword evidence="2" id="KW-0479">Metal-binding</keyword>
<dbReference type="EC" id="2.5.1.-" evidence="2"/>
<evidence type="ECO:0000256" key="1">
    <source>
        <dbReference type="ARBA" id="ARBA00022679"/>
    </source>
</evidence>
<feature type="binding site" evidence="2">
    <location>
        <begin position="58"/>
        <end position="60"/>
    </location>
    <ligand>
        <name>substrate</name>
    </ligand>
</feature>
<dbReference type="GO" id="GO:0045547">
    <property type="term" value="F:ditrans,polycis-polyprenyl diphosphate synthase [(2E,6E)-farnesyl diphosphate specific] activity"/>
    <property type="evidence" value="ECO:0007669"/>
    <property type="project" value="TreeGrafter"/>
</dbReference>
<gene>
    <name evidence="3" type="ORF">ISALK_03725</name>
</gene>
<dbReference type="CDD" id="cd00475">
    <property type="entry name" value="Cis_IPPS"/>
    <property type="match status" value="1"/>
</dbReference>
<dbReference type="InterPro" id="IPR001441">
    <property type="entry name" value="UPP_synth-like"/>
</dbReference>
<dbReference type="EMBL" id="SUMG01000003">
    <property type="protein sequence ID" value="NBG87602.1"/>
    <property type="molecule type" value="Genomic_DNA"/>
</dbReference>
<dbReference type="RefSeq" id="WP_160719169.1">
    <property type="nucleotide sequence ID" value="NZ_SUMG01000003.1"/>
</dbReference>
<dbReference type="HAMAP" id="MF_01139">
    <property type="entry name" value="ISPT"/>
    <property type="match status" value="1"/>
</dbReference>
<comment type="similarity">
    <text evidence="2">Belongs to the UPP synthase family.</text>
</comment>
<dbReference type="NCBIfam" id="TIGR00055">
    <property type="entry name" value="uppS"/>
    <property type="match status" value="1"/>
</dbReference>
<evidence type="ECO:0000256" key="2">
    <source>
        <dbReference type="HAMAP-Rule" id="MF_01139"/>
    </source>
</evidence>
<dbReference type="FunFam" id="3.40.1180.10:FF:000001">
    <property type="entry name" value="(2E,6E)-farnesyl-diphosphate-specific ditrans,polycis-undecaprenyl-diphosphate synthase"/>
    <property type="match status" value="1"/>
</dbReference>
<feature type="binding site" evidence="2">
    <location>
        <position position="13"/>
    </location>
    <ligand>
        <name>Mg(2+)</name>
        <dbReference type="ChEBI" id="CHEBI:18420"/>
    </ligand>
</feature>
<feature type="binding site" evidence="2">
    <location>
        <begin position="14"/>
        <end position="17"/>
    </location>
    <ligand>
        <name>substrate</name>
    </ligand>
</feature>
<dbReference type="PANTHER" id="PTHR10291:SF0">
    <property type="entry name" value="DEHYDRODOLICHYL DIPHOSPHATE SYNTHASE 2"/>
    <property type="match status" value="1"/>
</dbReference>
<dbReference type="InterPro" id="IPR036424">
    <property type="entry name" value="UPP_synth-like_sf"/>
</dbReference>
<feature type="binding site" evidence="2">
    <location>
        <position position="64"/>
    </location>
    <ligand>
        <name>substrate</name>
    </ligand>
</feature>
<protein>
    <recommendedName>
        <fullName evidence="2">Isoprenyl transferase</fullName>
        <ecNumber evidence="2">2.5.1.-</ecNumber>
    </recommendedName>
</protein>
<accession>A0AA43XIX4</accession>
<feature type="binding site" evidence="2">
    <location>
        <position position="18"/>
    </location>
    <ligand>
        <name>substrate</name>
    </ligand>
</feature>
<feature type="binding site" evidence="2">
    <location>
        <position position="181"/>
    </location>
    <ligand>
        <name>substrate</name>
    </ligand>
</feature>
<comment type="function">
    <text evidence="2">Catalyzes the condensation of isopentenyl diphosphate (IPP) with allylic pyrophosphates generating different type of terpenoids.</text>
</comment>
<keyword evidence="4" id="KW-1185">Reference proteome</keyword>
<dbReference type="NCBIfam" id="NF011405">
    <property type="entry name" value="PRK14830.1"/>
    <property type="match status" value="1"/>
</dbReference>
<proteinExistence type="inferred from homology"/>